<feature type="region of interest" description="Disordered" evidence="1">
    <location>
        <begin position="280"/>
        <end position="302"/>
    </location>
</feature>
<sequence length="302" mass="33811">MTENYPAPLVRPCDPDELIVTDATRAEVFWCLRRYSSLAYANRAAELLRGFLGGFEAWARQAPPSRTGFARQVLKTMYAYLAAFEEVPGELLGDRASRGYDALERAAFLCEIEGPAFEGGGPWFEFGYGGRLRPSTGLYAWAERAVDMATRIRFTVRAEWTYTRILSEGPPEAFRPRRFPPQLEPLPAPHGPTIATGEVVPITGVWVPIDVQNGCPNFLVASNRAPELTVEAQRVDTPAWPGSPEEPARPATVEYVYATRPTSWRLAWEDIRYRAGVEPDESEFLDEDDALPPWRPVHPLPS</sequence>
<gene>
    <name evidence="2" type="ORF">K7C98_34055</name>
</gene>
<feature type="compositionally biased region" description="Pro residues" evidence="1">
    <location>
        <begin position="293"/>
        <end position="302"/>
    </location>
</feature>
<proteinExistence type="predicted"/>
<dbReference type="RefSeq" id="WP_224196013.1">
    <property type="nucleotide sequence ID" value="NZ_JAIRAU010000047.1"/>
</dbReference>
<accession>A0ABS7U182</accession>
<evidence type="ECO:0000313" key="3">
    <source>
        <dbReference type="Proteomes" id="UP001139031"/>
    </source>
</evidence>
<comment type="caution">
    <text evidence="2">The sequence shown here is derived from an EMBL/GenBank/DDBJ whole genome shotgun (WGS) entry which is preliminary data.</text>
</comment>
<evidence type="ECO:0000313" key="2">
    <source>
        <dbReference type="EMBL" id="MBZ5714283.1"/>
    </source>
</evidence>
<protein>
    <recommendedName>
        <fullName evidence="4">Immunity protein 72 domain-containing protein</fullName>
    </recommendedName>
</protein>
<evidence type="ECO:0008006" key="4">
    <source>
        <dbReference type="Google" id="ProtNLM"/>
    </source>
</evidence>
<keyword evidence="3" id="KW-1185">Reference proteome</keyword>
<organism evidence="2 3">
    <name type="scientific">Nannocystis pusilla</name>
    <dbReference type="NCBI Taxonomy" id="889268"/>
    <lineage>
        <taxon>Bacteria</taxon>
        <taxon>Pseudomonadati</taxon>
        <taxon>Myxococcota</taxon>
        <taxon>Polyangia</taxon>
        <taxon>Nannocystales</taxon>
        <taxon>Nannocystaceae</taxon>
        <taxon>Nannocystis</taxon>
    </lineage>
</organism>
<feature type="compositionally biased region" description="Acidic residues" evidence="1">
    <location>
        <begin position="280"/>
        <end position="290"/>
    </location>
</feature>
<evidence type="ECO:0000256" key="1">
    <source>
        <dbReference type="SAM" id="MobiDB-lite"/>
    </source>
</evidence>
<name>A0ABS7U182_9BACT</name>
<dbReference type="Proteomes" id="UP001139031">
    <property type="component" value="Unassembled WGS sequence"/>
</dbReference>
<dbReference type="EMBL" id="JAIRAU010000047">
    <property type="protein sequence ID" value="MBZ5714283.1"/>
    <property type="molecule type" value="Genomic_DNA"/>
</dbReference>
<reference evidence="2" key="1">
    <citation type="submission" date="2021-08" db="EMBL/GenBank/DDBJ databases">
        <authorList>
            <person name="Stevens D.C."/>
        </authorList>
    </citation>
    <scope>NUCLEOTIDE SEQUENCE</scope>
    <source>
        <strain evidence="2">DSM 53165</strain>
    </source>
</reference>